<sequence length="233" mass="26094">MGDAVDELYGVFGLIRRPARVEGCSHCVGPDEDRRLLDRPLRSLPPEDLARYAAKALNTWGGAEEFRYFVPRLLECAAADAFGYPDPEIVFGKLVTAEWRTWVADERAAVEAFLRAWWAEALEDHPVRPGIATRLSCLATTGVGLDPFLSAWGRLATTAAIRHLREFVIDDVEWWPDPRLIVFWDRHGPGYRQVITWLTDGRLVAAVEAAFEGETRDDVLELLAEIHTALAPG</sequence>
<keyword evidence="2" id="KW-1185">Reference proteome</keyword>
<protein>
    <submittedName>
        <fullName evidence="1">Uncharacterized protein</fullName>
    </submittedName>
</protein>
<organism evidence="1 2">
    <name type="scientific">Actinoallomurus vinaceus</name>
    <dbReference type="NCBI Taxonomy" id="1080074"/>
    <lineage>
        <taxon>Bacteria</taxon>
        <taxon>Bacillati</taxon>
        <taxon>Actinomycetota</taxon>
        <taxon>Actinomycetes</taxon>
        <taxon>Streptosporangiales</taxon>
        <taxon>Thermomonosporaceae</taxon>
        <taxon>Actinoallomurus</taxon>
    </lineage>
</organism>
<proteinExistence type="predicted"/>
<comment type="caution">
    <text evidence="1">The sequence shown here is derived from an EMBL/GenBank/DDBJ whole genome shotgun (WGS) entry which is preliminary data.</text>
</comment>
<evidence type="ECO:0000313" key="1">
    <source>
        <dbReference type="EMBL" id="GAA4634928.1"/>
    </source>
</evidence>
<evidence type="ECO:0000313" key="2">
    <source>
        <dbReference type="Proteomes" id="UP001501442"/>
    </source>
</evidence>
<dbReference type="EMBL" id="BAABHK010000014">
    <property type="protein sequence ID" value="GAA4634928.1"/>
    <property type="molecule type" value="Genomic_DNA"/>
</dbReference>
<dbReference type="Proteomes" id="UP001501442">
    <property type="component" value="Unassembled WGS sequence"/>
</dbReference>
<name>A0ABP8UP79_9ACTN</name>
<gene>
    <name evidence="1" type="ORF">GCM10023196_078420</name>
</gene>
<accession>A0ABP8UP79</accession>
<reference evidence="2" key="1">
    <citation type="journal article" date="2019" name="Int. J. Syst. Evol. Microbiol.">
        <title>The Global Catalogue of Microorganisms (GCM) 10K type strain sequencing project: providing services to taxonomists for standard genome sequencing and annotation.</title>
        <authorList>
            <consortium name="The Broad Institute Genomics Platform"/>
            <consortium name="The Broad Institute Genome Sequencing Center for Infectious Disease"/>
            <person name="Wu L."/>
            <person name="Ma J."/>
        </authorList>
    </citation>
    <scope>NUCLEOTIDE SEQUENCE [LARGE SCALE GENOMIC DNA]</scope>
    <source>
        <strain evidence="2">JCM 17939</strain>
    </source>
</reference>